<dbReference type="AlphaFoldDB" id="A0A8T0PYC4"/>
<keyword evidence="3" id="KW-1185">Reference proteome</keyword>
<reference evidence="2" key="1">
    <citation type="submission" date="2020-05" db="EMBL/GenBank/DDBJ databases">
        <title>WGS assembly of Panicum virgatum.</title>
        <authorList>
            <person name="Lovell J.T."/>
            <person name="Jenkins J."/>
            <person name="Shu S."/>
            <person name="Juenger T.E."/>
            <person name="Schmutz J."/>
        </authorList>
    </citation>
    <scope>NUCLEOTIDE SEQUENCE</scope>
    <source>
        <strain evidence="2">AP13</strain>
    </source>
</reference>
<evidence type="ECO:0000313" key="2">
    <source>
        <dbReference type="EMBL" id="KAG2565898.1"/>
    </source>
</evidence>
<proteinExistence type="predicted"/>
<dbReference type="Proteomes" id="UP000823388">
    <property type="component" value="Chromosome 7N"/>
</dbReference>
<organism evidence="2 3">
    <name type="scientific">Panicum virgatum</name>
    <name type="common">Blackwell switchgrass</name>
    <dbReference type="NCBI Taxonomy" id="38727"/>
    <lineage>
        <taxon>Eukaryota</taxon>
        <taxon>Viridiplantae</taxon>
        <taxon>Streptophyta</taxon>
        <taxon>Embryophyta</taxon>
        <taxon>Tracheophyta</taxon>
        <taxon>Spermatophyta</taxon>
        <taxon>Magnoliopsida</taxon>
        <taxon>Liliopsida</taxon>
        <taxon>Poales</taxon>
        <taxon>Poaceae</taxon>
        <taxon>PACMAD clade</taxon>
        <taxon>Panicoideae</taxon>
        <taxon>Panicodae</taxon>
        <taxon>Paniceae</taxon>
        <taxon>Panicinae</taxon>
        <taxon>Panicum</taxon>
        <taxon>Panicum sect. Hiantes</taxon>
    </lineage>
</organism>
<feature type="region of interest" description="Disordered" evidence="1">
    <location>
        <begin position="1"/>
        <end position="21"/>
    </location>
</feature>
<evidence type="ECO:0000313" key="3">
    <source>
        <dbReference type="Proteomes" id="UP000823388"/>
    </source>
</evidence>
<protein>
    <submittedName>
        <fullName evidence="2">Uncharacterized protein</fullName>
    </submittedName>
</protein>
<comment type="caution">
    <text evidence="2">The sequence shown here is derived from an EMBL/GenBank/DDBJ whole genome shotgun (WGS) entry which is preliminary data.</text>
</comment>
<sequence length="129" mass="13747">MSLRLGHGSVPSPEVALDDDALTDGSGRWGKPGLIAFAVRVVPVVPAELGPPGPLSAHRHGLLAWSSVDEAREAAQAPAAADVELLPRGHGQDGVVVVKMLQQGQLLEVYPPKTWELETRRRIVIVVKN</sequence>
<gene>
    <name evidence="2" type="ORF">PVAP13_7NG149234</name>
</gene>
<dbReference type="EMBL" id="CM029050">
    <property type="protein sequence ID" value="KAG2565898.1"/>
    <property type="molecule type" value="Genomic_DNA"/>
</dbReference>
<accession>A0A8T0PYC4</accession>
<evidence type="ECO:0000256" key="1">
    <source>
        <dbReference type="SAM" id="MobiDB-lite"/>
    </source>
</evidence>
<name>A0A8T0PYC4_PANVG</name>